<protein>
    <recommendedName>
        <fullName evidence="4">FAM86 N-terminal domain-containing protein</fullName>
    </recommendedName>
</protein>
<comment type="caution">
    <text evidence="5">The sequence shown here is derived from an EMBL/GenBank/DDBJ whole genome shotgun (WGS) entry which is preliminary data.</text>
</comment>
<accession>A0AAW0W1L9</accession>
<name>A0AAW0W1L9_CHEQU</name>
<keyword evidence="2" id="KW-0808">Transferase</keyword>
<evidence type="ECO:0000256" key="3">
    <source>
        <dbReference type="SAM" id="MobiDB-lite"/>
    </source>
</evidence>
<dbReference type="EMBL" id="JARKIK010000091">
    <property type="protein sequence ID" value="KAK8723167.1"/>
    <property type="molecule type" value="Genomic_DNA"/>
</dbReference>
<feature type="domain" description="FAM86 N-terminal" evidence="4">
    <location>
        <begin position="16"/>
        <end position="77"/>
    </location>
</feature>
<comment type="similarity">
    <text evidence="1">Belongs to the class I-like SAM-binding methyltransferase superfamily. EEF2KMT family.</text>
</comment>
<dbReference type="AlphaFoldDB" id="A0AAW0W1L9"/>
<feature type="region of interest" description="Disordered" evidence="3">
    <location>
        <begin position="359"/>
        <end position="387"/>
    </location>
</feature>
<gene>
    <name evidence="5" type="ORF">OTU49_011875</name>
</gene>
<dbReference type="Proteomes" id="UP001445076">
    <property type="component" value="Unassembled WGS sequence"/>
</dbReference>
<evidence type="ECO:0000313" key="5">
    <source>
        <dbReference type="EMBL" id="KAK8723167.1"/>
    </source>
</evidence>
<dbReference type="InterPro" id="IPR019410">
    <property type="entry name" value="Methyltransf_16"/>
</dbReference>
<sequence length="461" mass="51172">MYELLARAHLAGVPTSRTLWAHVAKSLDTVLEEVSETELVSGLLKASLQHPLAVAAPRSTTHAREVLQWLRDQWRARGWNLPSEFIPEEISCPDYAPEVSYKTYVGWGGSVMGQVGVTLLESDGGITHNTTGLTTWYGAAILAQWASDNPAIIAGRRVMELGAGVGFTASVILTSPAEGQPPPLTYTLTDCHHHVLTLLQHNLTLNLASSPPKREELEKFQREVSEELVKGEVEAGEVVPWPRLSHKDTNMSRTTSAAAVPTVVEVGDGRVVTKVGVLQVDWRRPPPLPPVDVVLAADVVYARHLIPALVTLIRSILDGSADEEHSQDMVIKRKSENRSVYGQQGKTEREECNMMQHPAEREGAEFKEKQRISEEINEEDKVSKRKEEGVNEREAYIACTRRNQETLSVFLEEVQHQGLSHTLVYQATLGTDTALFLYNETHLPVKIYKITLPHNVPHPDV</sequence>
<dbReference type="InterPro" id="IPR029426">
    <property type="entry name" value="FAM86_N"/>
</dbReference>
<evidence type="ECO:0000259" key="4">
    <source>
        <dbReference type="Pfam" id="PF14904"/>
    </source>
</evidence>
<evidence type="ECO:0000256" key="1">
    <source>
        <dbReference type="ARBA" id="ARBA00005511"/>
    </source>
</evidence>
<dbReference type="GO" id="GO:0016740">
    <property type="term" value="F:transferase activity"/>
    <property type="evidence" value="ECO:0007669"/>
    <property type="project" value="UniProtKB-KW"/>
</dbReference>
<proteinExistence type="inferred from homology"/>
<keyword evidence="6" id="KW-1185">Reference proteome</keyword>
<evidence type="ECO:0000313" key="6">
    <source>
        <dbReference type="Proteomes" id="UP001445076"/>
    </source>
</evidence>
<organism evidence="5 6">
    <name type="scientific">Cherax quadricarinatus</name>
    <name type="common">Australian red claw crayfish</name>
    <dbReference type="NCBI Taxonomy" id="27406"/>
    <lineage>
        <taxon>Eukaryota</taxon>
        <taxon>Metazoa</taxon>
        <taxon>Ecdysozoa</taxon>
        <taxon>Arthropoda</taxon>
        <taxon>Crustacea</taxon>
        <taxon>Multicrustacea</taxon>
        <taxon>Malacostraca</taxon>
        <taxon>Eumalacostraca</taxon>
        <taxon>Eucarida</taxon>
        <taxon>Decapoda</taxon>
        <taxon>Pleocyemata</taxon>
        <taxon>Astacidea</taxon>
        <taxon>Parastacoidea</taxon>
        <taxon>Parastacidae</taxon>
        <taxon>Cherax</taxon>
    </lineage>
</organism>
<dbReference type="Pfam" id="PF14904">
    <property type="entry name" value="FAM86"/>
    <property type="match status" value="1"/>
</dbReference>
<reference evidence="5 6" key="1">
    <citation type="journal article" date="2024" name="BMC Genomics">
        <title>Genome assembly of redclaw crayfish (Cherax quadricarinatus) provides insights into its immune adaptation and hypoxia tolerance.</title>
        <authorList>
            <person name="Liu Z."/>
            <person name="Zheng J."/>
            <person name="Li H."/>
            <person name="Fang K."/>
            <person name="Wang S."/>
            <person name="He J."/>
            <person name="Zhou D."/>
            <person name="Weng S."/>
            <person name="Chi M."/>
            <person name="Gu Z."/>
            <person name="He J."/>
            <person name="Li F."/>
            <person name="Wang M."/>
        </authorList>
    </citation>
    <scope>NUCLEOTIDE SEQUENCE [LARGE SCALE GENOMIC DNA]</scope>
    <source>
        <strain evidence="5">ZL_2023a</strain>
    </source>
</reference>
<dbReference type="PANTHER" id="PTHR14614">
    <property type="entry name" value="HEPATOCELLULAR CARCINOMA-ASSOCIATED ANTIGEN"/>
    <property type="match status" value="1"/>
</dbReference>
<dbReference type="InterPro" id="IPR029063">
    <property type="entry name" value="SAM-dependent_MTases_sf"/>
</dbReference>
<dbReference type="GO" id="GO:0032991">
    <property type="term" value="C:protein-containing complex"/>
    <property type="evidence" value="ECO:0007669"/>
    <property type="project" value="TreeGrafter"/>
</dbReference>
<dbReference type="SUPFAM" id="SSF53335">
    <property type="entry name" value="S-adenosyl-L-methionine-dependent methyltransferases"/>
    <property type="match status" value="1"/>
</dbReference>
<dbReference type="PANTHER" id="PTHR14614:SF130">
    <property type="entry name" value="PROTEIN-LYSINE N-METHYLTRANSFERASE EEF2KMT"/>
    <property type="match status" value="1"/>
</dbReference>
<evidence type="ECO:0000256" key="2">
    <source>
        <dbReference type="ARBA" id="ARBA00022679"/>
    </source>
</evidence>
<dbReference type="Gene3D" id="3.40.50.150">
    <property type="entry name" value="Vaccinia Virus protein VP39"/>
    <property type="match status" value="1"/>
</dbReference>